<dbReference type="InterPro" id="IPR036397">
    <property type="entry name" value="RNaseH_sf"/>
</dbReference>
<feature type="domain" description="Mos1 transposase HTH" evidence="2">
    <location>
        <begin position="677"/>
        <end position="708"/>
    </location>
</feature>
<dbReference type="EMBL" id="CP092885">
    <property type="protein sequence ID" value="UYV83396.1"/>
    <property type="molecule type" value="Genomic_DNA"/>
</dbReference>
<organism evidence="3 4">
    <name type="scientific">Cordylochernes scorpioides</name>
    <dbReference type="NCBI Taxonomy" id="51811"/>
    <lineage>
        <taxon>Eukaryota</taxon>
        <taxon>Metazoa</taxon>
        <taxon>Ecdysozoa</taxon>
        <taxon>Arthropoda</taxon>
        <taxon>Chelicerata</taxon>
        <taxon>Arachnida</taxon>
        <taxon>Pseudoscorpiones</taxon>
        <taxon>Cheliferoidea</taxon>
        <taxon>Chernetidae</taxon>
        <taxon>Cordylochernes</taxon>
    </lineage>
</organism>
<sequence length="956" mass="110404">MVRRWRSWFLEGRQNVHDDERSGSPVTATDNAAVAAVRNVVEADRRVTIDEIMIRMPPGIEIRRSSIGTIMSDVLNFRKVSARWVPRLLLENHKQQRKKAARAFLEMHRRDGDQLFSRIVTGDESWKPEESAPKKAKVTISAGKVMAMENFKWEIFTHPPYSPELAPSDFHLYPALKWHLGGKHFANDDEVQAEANHWLRRQDTAWYNSVGDQDKTWAPHYCSEICARRLTGWIKGERHMPFAVPMIWRGPKDNSSCCYFCLTKTTGITFKSRHTVEYPDLPSAMRPVPHSDILPVPQPLENVIFSDDDSDGQEKQADGTNFEAGASSEPHLLTQGDLNEFVRDLDLSKKQSEPLDSRLKGWNLLHKGTKVCLFRKRQDEFQDLFSQENDLVYYNDVVSLMEVLGHDHDTEEWRLFVDSSKISLKAVLLHNGNKFPSVPIAHASNMKETCENMKLLLKKIEYERYGSDLKDGNFQNNLNEVEAAAWNSFRNVCKNFLGSVKVENYRDIVNDLFLSYKALGCNNSLKIHFLHSHLDFFPDNLGSVSDEHGARFHQDISSMEKLYQGVENVVNKMGRIVLREILFVEVGEGLEHHAFCQYELTLELTTIISRIRTGHFKGMKINPDMTRSYRNCNNCHNTQLIPDHIYSCLAILAALYMADINSEEDIHTDKVPQLAGATETYELIKEAFGDAALSRSRTFEWFSRFLKGREKVNDDQHTGRPRSLRCEENKLKIKELIKSNRRISIKDLSSETGLSVGLCHQIVKKDLDMIRTSSKFVPRILTEEQKEKPNVNPANELKEGNRNPKRQDLQNPKSRHCLLHFFDINGLVHHELIPFGRTINQEVYLGIMRRLREAVRLKRPERWQNNDWILHVDNARPHTAHVVLQFLAKHSTIQIPHPPYSPDLAPNDFFLYPKLKTKLKERKFDSVDMIQAESKATSRNLSKSDFISCFDNWKKR</sequence>
<feature type="region of interest" description="Disordered" evidence="1">
    <location>
        <begin position="304"/>
        <end position="327"/>
    </location>
</feature>
<evidence type="ECO:0000259" key="2">
    <source>
        <dbReference type="Pfam" id="PF17906"/>
    </source>
</evidence>
<feature type="compositionally biased region" description="Basic and acidic residues" evidence="1">
    <location>
        <begin position="796"/>
        <end position="808"/>
    </location>
</feature>
<dbReference type="Pfam" id="PF13412">
    <property type="entry name" value="HTH_24"/>
    <property type="match status" value="1"/>
</dbReference>
<dbReference type="InterPro" id="IPR041426">
    <property type="entry name" value="Mos1_HTH"/>
</dbReference>
<evidence type="ECO:0000313" key="3">
    <source>
        <dbReference type="EMBL" id="UYV83396.1"/>
    </source>
</evidence>
<dbReference type="PANTHER" id="PTHR46060:SF1">
    <property type="entry name" value="MARINER MOS1 TRANSPOSASE-LIKE PROTEIN"/>
    <property type="match status" value="1"/>
</dbReference>
<proteinExistence type="predicted"/>
<feature type="region of interest" description="Disordered" evidence="1">
    <location>
        <begin position="783"/>
        <end position="810"/>
    </location>
</feature>
<dbReference type="Pfam" id="PF01359">
    <property type="entry name" value="Transposase_1"/>
    <property type="match status" value="1"/>
</dbReference>
<evidence type="ECO:0000313" key="4">
    <source>
        <dbReference type="Proteomes" id="UP001235939"/>
    </source>
</evidence>
<dbReference type="InterPro" id="IPR052709">
    <property type="entry name" value="Transposase-MT_Hybrid"/>
</dbReference>
<dbReference type="InterPro" id="IPR001888">
    <property type="entry name" value="Transposase_1"/>
</dbReference>
<name>A0ABY6LQA2_9ARAC</name>
<evidence type="ECO:0000256" key="1">
    <source>
        <dbReference type="SAM" id="MobiDB-lite"/>
    </source>
</evidence>
<keyword evidence="4" id="KW-1185">Reference proteome</keyword>
<accession>A0ABY6LQA2</accession>
<dbReference type="Gene3D" id="3.30.420.10">
    <property type="entry name" value="Ribonuclease H-like superfamily/Ribonuclease H"/>
    <property type="match status" value="3"/>
</dbReference>
<dbReference type="Gene3D" id="1.10.10.1450">
    <property type="match status" value="1"/>
</dbReference>
<protein>
    <recommendedName>
        <fullName evidence="2">Mos1 transposase HTH domain-containing protein</fullName>
    </recommendedName>
</protein>
<dbReference type="PANTHER" id="PTHR46060">
    <property type="entry name" value="MARINER MOS1 TRANSPOSASE-LIKE PROTEIN"/>
    <property type="match status" value="1"/>
</dbReference>
<gene>
    <name evidence="3" type="ORF">LAZ67_23000881</name>
</gene>
<dbReference type="Pfam" id="PF17906">
    <property type="entry name" value="HTH_48"/>
    <property type="match status" value="1"/>
</dbReference>
<reference evidence="3 4" key="1">
    <citation type="submission" date="2022-03" db="EMBL/GenBank/DDBJ databases">
        <title>A chromosomal length assembly of Cordylochernes scorpioides.</title>
        <authorList>
            <person name="Zeh D."/>
            <person name="Zeh J."/>
        </authorList>
    </citation>
    <scope>NUCLEOTIDE SEQUENCE [LARGE SCALE GENOMIC DNA]</scope>
    <source>
        <strain evidence="3">IN4F17</strain>
        <tissue evidence="3">Whole Body</tissue>
    </source>
</reference>
<dbReference type="Proteomes" id="UP001235939">
    <property type="component" value="Chromosome 23"/>
</dbReference>